<dbReference type="Proteomes" id="UP000494249">
    <property type="component" value="Unassembled WGS sequence"/>
</dbReference>
<dbReference type="PROSITE" id="PS51725">
    <property type="entry name" value="ABM"/>
    <property type="match status" value="1"/>
</dbReference>
<dbReference type="RefSeq" id="WP_051224250.1">
    <property type="nucleotide sequence ID" value="NZ_CADFGL010000058.1"/>
</dbReference>
<dbReference type="InterPro" id="IPR011008">
    <property type="entry name" value="Dimeric_a/b-barrel"/>
</dbReference>
<dbReference type="AlphaFoldDB" id="A0A6J5CME7"/>
<dbReference type="EC" id="1.-.-.-" evidence="2"/>
<name>A0A6J5CME7_9BURK</name>
<feature type="domain" description="ABM" evidence="1">
    <location>
        <begin position="21"/>
        <end position="110"/>
    </location>
</feature>
<proteinExistence type="predicted"/>
<keyword evidence="2" id="KW-0560">Oxidoreductase</keyword>
<accession>A0A6J5CME7</accession>
<organism evidence="2 3">
    <name type="scientific">Paraburkholderia phenoliruptrix</name>
    <dbReference type="NCBI Taxonomy" id="252970"/>
    <lineage>
        <taxon>Bacteria</taxon>
        <taxon>Pseudomonadati</taxon>
        <taxon>Pseudomonadota</taxon>
        <taxon>Betaproteobacteria</taxon>
        <taxon>Burkholderiales</taxon>
        <taxon>Burkholderiaceae</taxon>
        <taxon>Paraburkholderia</taxon>
    </lineage>
</organism>
<dbReference type="PANTHER" id="PTHR33336:SF3">
    <property type="entry name" value="ABM DOMAIN-CONTAINING PROTEIN"/>
    <property type="match status" value="1"/>
</dbReference>
<dbReference type="PANTHER" id="PTHR33336">
    <property type="entry name" value="QUINOL MONOOXYGENASE YGIN-RELATED"/>
    <property type="match status" value="1"/>
</dbReference>
<dbReference type="EMBL" id="CADIKB010000062">
    <property type="protein sequence ID" value="CAB3739674.1"/>
    <property type="molecule type" value="Genomic_DNA"/>
</dbReference>
<sequence length="119" mass="13204">MTPSSAARARAERPSTTDAPLVILATFVPKPGHEEAVRHALQAVLAATRREPGCLRFDLYVSFEPVTTFRLFEIFKTQQAIDAHRDTDHYRTFRAAVMPLLAAAPVVMKMAPLDAVQFP</sequence>
<dbReference type="InterPro" id="IPR007138">
    <property type="entry name" value="ABM_dom"/>
</dbReference>
<dbReference type="Pfam" id="PF03992">
    <property type="entry name" value="ABM"/>
    <property type="match status" value="1"/>
</dbReference>
<dbReference type="SUPFAM" id="SSF54909">
    <property type="entry name" value="Dimeric alpha+beta barrel"/>
    <property type="match status" value="1"/>
</dbReference>
<evidence type="ECO:0000313" key="2">
    <source>
        <dbReference type="EMBL" id="CAB3739674.1"/>
    </source>
</evidence>
<evidence type="ECO:0000259" key="1">
    <source>
        <dbReference type="PROSITE" id="PS51725"/>
    </source>
</evidence>
<protein>
    <submittedName>
        <fullName evidence="2">Monooxygenase</fullName>
        <ecNumber evidence="2">1.-.-.-</ecNumber>
    </submittedName>
</protein>
<keyword evidence="2" id="KW-0503">Monooxygenase</keyword>
<evidence type="ECO:0000313" key="3">
    <source>
        <dbReference type="Proteomes" id="UP000494249"/>
    </source>
</evidence>
<dbReference type="Gene3D" id="3.30.70.100">
    <property type="match status" value="1"/>
</dbReference>
<reference evidence="2 3" key="1">
    <citation type="submission" date="2020-04" db="EMBL/GenBank/DDBJ databases">
        <authorList>
            <person name="De Canck E."/>
        </authorList>
    </citation>
    <scope>NUCLEOTIDE SEQUENCE [LARGE SCALE GENOMIC DNA]</scope>
    <source>
        <strain evidence="2 3">LMG 22037</strain>
    </source>
</reference>
<dbReference type="InterPro" id="IPR050744">
    <property type="entry name" value="AI-2_Isomerase_LsrG"/>
</dbReference>
<gene>
    <name evidence="2" type="ORF">LMG22037_06315</name>
</gene>
<dbReference type="GO" id="GO:0004497">
    <property type="term" value="F:monooxygenase activity"/>
    <property type="evidence" value="ECO:0007669"/>
    <property type="project" value="UniProtKB-KW"/>
</dbReference>